<evidence type="ECO:0000313" key="3">
    <source>
        <dbReference type="Proteomes" id="UP000186308"/>
    </source>
</evidence>
<keyword evidence="3" id="KW-1185">Reference proteome</keyword>
<reference evidence="2 3" key="1">
    <citation type="submission" date="2017-01" db="EMBL/GenBank/DDBJ databases">
        <authorList>
            <person name="Varghese N."/>
            <person name="Submissions S."/>
        </authorList>
    </citation>
    <scope>NUCLEOTIDE SEQUENCE [LARGE SCALE GENOMIC DNA]</scope>
    <source>
        <strain evidence="2 3">ATCC 35905</strain>
    </source>
</reference>
<feature type="region of interest" description="Disordered" evidence="1">
    <location>
        <begin position="46"/>
        <end position="78"/>
    </location>
</feature>
<dbReference type="Proteomes" id="UP000186308">
    <property type="component" value="Unassembled WGS sequence"/>
</dbReference>
<evidence type="ECO:0000313" key="2">
    <source>
        <dbReference type="EMBL" id="SIR17675.1"/>
    </source>
</evidence>
<name>A0A8G2CM64_ACIRU</name>
<protein>
    <submittedName>
        <fullName evidence="2">Uncharacterized protein</fullName>
    </submittedName>
</protein>
<sequence>MMLPVTAVAAQPIAYAGGQASTAKPGFAAALQATLAQLQATNHGLTANSSANHHHHDTSLFGTSANSGSASSLTMPPL</sequence>
<accession>A0A8G2CM64</accession>
<dbReference type="EMBL" id="FTNE01000018">
    <property type="protein sequence ID" value="SIR17675.1"/>
    <property type="molecule type" value="Genomic_DNA"/>
</dbReference>
<evidence type="ECO:0000256" key="1">
    <source>
        <dbReference type="SAM" id="MobiDB-lite"/>
    </source>
</evidence>
<organism evidence="2 3">
    <name type="scientific">Acidiphilium rubrum</name>
    <dbReference type="NCBI Taxonomy" id="526"/>
    <lineage>
        <taxon>Bacteria</taxon>
        <taxon>Pseudomonadati</taxon>
        <taxon>Pseudomonadota</taxon>
        <taxon>Alphaproteobacteria</taxon>
        <taxon>Acetobacterales</taxon>
        <taxon>Acidocellaceae</taxon>
        <taxon>Acidiphilium</taxon>
    </lineage>
</organism>
<dbReference type="AlphaFoldDB" id="A0A8G2CM64"/>
<feature type="compositionally biased region" description="Polar residues" evidence="1">
    <location>
        <begin position="60"/>
        <end position="78"/>
    </location>
</feature>
<gene>
    <name evidence="2" type="ORF">SAMN05421828_1186</name>
</gene>
<dbReference type="RefSeq" id="WP_035231661.1">
    <property type="nucleotide sequence ID" value="NZ_FTNE01000018.1"/>
</dbReference>
<proteinExistence type="predicted"/>
<comment type="caution">
    <text evidence="2">The sequence shown here is derived from an EMBL/GenBank/DDBJ whole genome shotgun (WGS) entry which is preliminary data.</text>
</comment>